<feature type="transmembrane region" description="Helical" evidence="6">
    <location>
        <begin position="57"/>
        <end position="76"/>
    </location>
</feature>
<dbReference type="Proteomes" id="UP000788993">
    <property type="component" value="Unassembled WGS sequence"/>
</dbReference>
<evidence type="ECO:0000256" key="2">
    <source>
        <dbReference type="ARBA" id="ARBA00006070"/>
    </source>
</evidence>
<reference evidence="7" key="1">
    <citation type="journal article" date="2021" name="Open Biol.">
        <title>Shared evolutionary footprints suggest mitochondrial oxidative damage underlies multiple complex I losses in fungi.</title>
        <authorList>
            <person name="Schikora-Tamarit M.A."/>
            <person name="Marcet-Houben M."/>
            <person name="Nosek J."/>
            <person name="Gabaldon T."/>
        </authorList>
    </citation>
    <scope>NUCLEOTIDE SEQUENCE</scope>
    <source>
        <strain evidence="7">NCAIM Y.01608</strain>
    </source>
</reference>
<keyword evidence="8" id="KW-1185">Reference proteome</keyword>
<keyword evidence="5 6" id="KW-0472">Membrane</keyword>
<evidence type="ECO:0008006" key="9">
    <source>
        <dbReference type="Google" id="ProtNLM"/>
    </source>
</evidence>
<reference evidence="7" key="2">
    <citation type="submission" date="2021-01" db="EMBL/GenBank/DDBJ databases">
        <authorList>
            <person name="Schikora-Tamarit M.A."/>
        </authorList>
    </citation>
    <scope>NUCLEOTIDE SEQUENCE</scope>
    <source>
        <strain evidence="7">NCAIM Y.01608</strain>
    </source>
</reference>
<dbReference type="GO" id="GO:0006890">
    <property type="term" value="P:retrograde vesicle-mediated transport, Golgi to endoplasmic reticulum"/>
    <property type="evidence" value="ECO:0007669"/>
    <property type="project" value="TreeGrafter"/>
</dbReference>
<evidence type="ECO:0000313" key="7">
    <source>
        <dbReference type="EMBL" id="KAH3669923.1"/>
    </source>
</evidence>
<organism evidence="7 8">
    <name type="scientific">Ogataea polymorpha</name>
    <dbReference type="NCBI Taxonomy" id="460523"/>
    <lineage>
        <taxon>Eukaryota</taxon>
        <taxon>Fungi</taxon>
        <taxon>Dikarya</taxon>
        <taxon>Ascomycota</taxon>
        <taxon>Saccharomycotina</taxon>
        <taxon>Pichiomycetes</taxon>
        <taxon>Pichiales</taxon>
        <taxon>Pichiaceae</taxon>
        <taxon>Ogataea</taxon>
    </lineage>
</organism>
<dbReference type="GO" id="GO:0005783">
    <property type="term" value="C:endoplasmic reticulum"/>
    <property type="evidence" value="ECO:0007669"/>
    <property type="project" value="GOC"/>
</dbReference>
<dbReference type="PANTHER" id="PTHR10743">
    <property type="entry name" value="PROTEIN RER1"/>
    <property type="match status" value="1"/>
</dbReference>
<sequence length="353" mass="40806">MERVDQYRDQAAVQWARIRNTYQRYLDIATPHTVYRWAATYVLMFLFALRIVLCEGWYIVCYTWAIYLLSMLLQFLTPKFDPSLEQEYENESIEEGTAKMTDKDDEFRPFIRRLPEFRFWLNATRGTVIALVCSLFRVFDIPVFWPILLIYFVILFTLTMRRQIQHMIKSPMIKQCELGLCMPKPSWKLSPCNMLSRSAFLLIRYLTPSLAAKWATTNVSSVVLPYSASYVTLRPVAPLIFVMKYPRGTFADRLTFRHLDLYGEIRIIPTLPTWLISITSKLICVLATKLSNNKLLNAKSLILMVYGLVPSLMDAISWKPNTSRSGTRPSLCSIKLAMSSPNSGTIGVFLPQL</sequence>
<keyword evidence="4 6" id="KW-1133">Transmembrane helix</keyword>
<name>A0A9P8PCV1_9ASCO</name>
<evidence type="ECO:0000256" key="4">
    <source>
        <dbReference type="ARBA" id="ARBA00022989"/>
    </source>
</evidence>
<dbReference type="InterPro" id="IPR004932">
    <property type="entry name" value="Rer1"/>
</dbReference>
<keyword evidence="3 6" id="KW-0812">Transmembrane</keyword>
<evidence type="ECO:0000313" key="8">
    <source>
        <dbReference type="Proteomes" id="UP000788993"/>
    </source>
</evidence>
<gene>
    <name evidence="7" type="ORF">OGATHE_002735</name>
</gene>
<dbReference type="AlphaFoldDB" id="A0A9P8PCV1"/>
<feature type="transmembrane region" description="Helical" evidence="6">
    <location>
        <begin position="143"/>
        <end position="160"/>
    </location>
</feature>
<evidence type="ECO:0000256" key="3">
    <source>
        <dbReference type="ARBA" id="ARBA00022692"/>
    </source>
</evidence>
<dbReference type="PANTHER" id="PTHR10743:SF0">
    <property type="entry name" value="PROTEIN RER1"/>
    <property type="match status" value="1"/>
</dbReference>
<comment type="caution">
    <text evidence="7">The sequence shown here is derived from an EMBL/GenBank/DDBJ whole genome shotgun (WGS) entry which is preliminary data.</text>
</comment>
<comment type="similarity">
    <text evidence="2">Belongs to the RER1 family.</text>
</comment>
<comment type="subcellular location">
    <subcellularLocation>
        <location evidence="1">Membrane</location>
        <topology evidence="1">Multi-pass membrane protein</topology>
    </subcellularLocation>
</comment>
<dbReference type="Pfam" id="PF03248">
    <property type="entry name" value="Rer1"/>
    <property type="match status" value="1"/>
</dbReference>
<dbReference type="EMBL" id="JAEUBD010000983">
    <property type="protein sequence ID" value="KAH3669923.1"/>
    <property type="molecule type" value="Genomic_DNA"/>
</dbReference>
<evidence type="ECO:0000256" key="1">
    <source>
        <dbReference type="ARBA" id="ARBA00004141"/>
    </source>
</evidence>
<dbReference type="GO" id="GO:0000139">
    <property type="term" value="C:Golgi membrane"/>
    <property type="evidence" value="ECO:0007669"/>
    <property type="project" value="TreeGrafter"/>
</dbReference>
<evidence type="ECO:0000256" key="6">
    <source>
        <dbReference type="SAM" id="Phobius"/>
    </source>
</evidence>
<proteinExistence type="inferred from homology"/>
<dbReference type="GO" id="GO:0006621">
    <property type="term" value="P:protein retention in ER lumen"/>
    <property type="evidence" value="ECO:0007669"/>
    <property type="project" value="TreeGrafter"/>
</dbReference>
<protein>
    <recommendedName>
        <fullName evidence="9">Protein RER1</fullName>
    </recommendedName>
</protein>
<evidence type="ECO:0000256" key="5">
    <source>
        <dbReference type="ARBA" id="ARBA00023136"/>
    </source>
</evidence>
<accession>A0A9P8PCV1</accession>